<evidence type="ECO:0000256" key="1">
    <source>
        <dbReference type="SAM" id="MobiDB-lite"/>
    </source>
</evidence>
<protein>
    <submittedName>
        <fullName evidence="3">Uncharacterized protein</fullName>
    </submittedName>
</protein>
<feature type="compositionally biased region" description="Low complexity" evidence="1">
    <location>
        <begin position="135"/>
        <end position="164"/>
    </location>
</feature>
<dbReference type="EMBL" id="JAKWBI020000240">
    <property type="protein sequence ID" value="KAJ2898200.1"/>
    <property type="molecule type" value="Genomic_DNA"/>
</dbReference>
<name>A0AAD5WRW9_9PEZI</name>
<accession>A0AAD5WRW9</accession>
<dbReference type="Proteomes" id="UP001201980">
    <property type="component" value="Unassembled WGS sequence"/>
</dbReference>
<feature type="compositionally biased region" description="Polar residues" evidence="1">
    <location>
        <begin position="183"/>
        <end position="193"/>
    </location>
</feature>
<evidence type="ECO:0000256" key="2">
    <source>
        <dbReference type="SAM" id="Phobius"/>
    </source>
</evidence>
<keyword evidence="4" id="KW-1185">Reference proteome</keyword>
<feature type="region of interest" description="Disordered" evidence="1">
    <location>
        <begin position="1"/>
        <end position="24"/>
    </location>
</feature>
<feature type="compositionally biased region" description="Polar residues" evidence="1">
    <location>
        <begin position="275"/>
        <end position="297"/>
    </location>
</feature>
<reference evidence="3" key="1">
    <citation type="submission" date="2022-07" db="EMBL/GenBank/DDBJ databases">
        <title>Draft genome sequence of Zalerion maritima ATCC 34329, a (micro)plastics degrading marine fungus.</title>
        <authorList>
            <person name="Paco A."/>
            <person name="Goncalves M.F.M."/>
            <person name="Rocha-Santos T.A.P."/>
            <person name="Alves A."/>
        </authorList>
    </citation>
    <scope>NUCLEOTIDE SEQUENCE</scope>
    <source>
        <strain evidence="3">ATCC 34329</strain>
    </source>
</reference>
<gene>
    <name evidence="3" type="ORF">MKZ38_004126</name>
</gene>
<comment type="caution">
    <text evidence="3">The sequence shown here is derived from an EMBL/GenBank/DDBJ whole genome shotgun (WGS) entry which is preliminary data.</text>
</comment>
<feature type="region of interest" description="Disordered" evidence="1">
    <location>
        <begin position="224"/>
        <end position="311"/>
    </location>
</feature>
<feature type="transmembrane region" description="Helical" evidence="2">
    <location>
        <begin position="195"/>
        <end position="218"/>
    </location>
</feature>
<proteinExistence type="predicted"/>
<keyword evidence="2" id="KW-1133">Transmembrane helix</keyword>
<keyword evidence="2" id="KW-0812">Transmembrane</keyword>
<evidence type="ECO:0000313" key="4">
    <source>
        <dbReference type="Proteomes" id="UP001201980"/>
    </source>
</evidence>
<evidence type="ECO:0000313" key="3">
    <source>
        <dbReference type="EMBL" id="KAJ2898200.1"/>
    </source>
</evidence>
<feature type="region of interest" description="Disordered" evidence="1">
    <location>
        <begin position="120"/>
        <end position="193"/>
    </location>
</feature>
<organism evidence="3 4">
    <name type="scientific">Zalerion maritima</name>
    <dbReference type="NCBI Taxonomy" id="339359"/>
    <lineage>
        <taxon>Eukaryota</taxon>
        <taxon>Fungi</taxon>
        <taxon>Dikarya</taxon>
        <taxon>Ascomycota</taxon>
        <taxon>Pezizomycotina</taxon>
        <taxon>Sordariomycetes</taxon>
        <taxon>Lulworthiomycetidae</taxon>
        <taxon>Lulworthiales</taxon>
        <taxon>Lulworthiaceae</taxon>
        <taxon>Zalerion</taxon>
    </lineage>
</organism>
<feature type="compositionally biased region" description="Basic residues" evidence="1">
    <location>
        <begin position="122"/>
        <end position="132"/>
    </location>
</feature>
<sequence length="311" mass="33245">MTEVGGSTCGYLTGDPSQPRAPGSGFDCRTDTARGLLGFCPAGICVDSEACSGICGSVRNTIFWPLPPPLFPCFCALRVLPASPALDSTNSSKGKTLCSTADLTDSEGGHETYNHLAYGHRATTRHRHHRRGREGSSSSPTSSTTDQPDHASATETTTAKSSDSNTSKEDEDGTDNPAAMPATSPSQPSNHNTAALVRGTLGSISLIGFLVLSSLWILRRNRNRNRNSCNEGGKKQQRHHYHHHRAATAARRQPPVPNPPGSPRRITLKPMGTIPAQTPQPSRRNQKSNSIGNNNSKHANKLDAPGPSSWR</sequence>
<dbReference type="AlphaFoldDB" id="A0AAD5WRW9"/>
<keyword evidence="2" id="KW-0472">Membrane</keyword>
<feature type="compositionally biased region" description="Basic residues" evidence="1">
    <location>
        <begin position="235"/>
        <end position="246"/>
    </location>
</feature>